<keyword evidence="9" id="KW-0378">Hydrolase</keyword>
<feature type="region of interest" description="Disordered" evidence="19">
    <location>
        <begin position="1"/>
        <end position="68"/>
    </location>
</feature>
<dbReference type="Gene3D" id="3.40.190.80">
    <property type="match status" value="1"/>
</dbReference>
<dbReference type="Pfam" id="PF00459">
    <property type="entry name" value="Inositol_P"/>
    <property type="match status" value="1"/>
</dbReference>
<evidence type="ECO:0000313" key="22">
    <source>
        <dbReference type="Proteomes" id="UP000788993"/>
    </source>
</evidence>
<evidence type="ECO:0000256" key="17">
    <source>
        <dbReference type="PIRSR" id="PIRSR600760-2"/>
    </source>
</evidence>
<gene>
    <name evidence="21" type="ORF">OGATHE_002601</name>
</gene>
<dbReference type="GO" id="GO:0046854">
    <property type="term" value="P:phosphatidylinositol phosphate biosynthetic process"/>
    <property type="evidence" value="ECO:0007669"/>
    <property type="project" value="InterPro"/>
</dbReference>
<evidence type="ECO:0000256" key="15">
    <source>
        <dbReference type="ARBA" id="ARBA00047899"/>
    </source>
</evidence>
<dbReference type="InterPro" id="IPR020550">
    <property type="entry name" value="Inositol_monophosphatase_CS"/>
</dbReference>
<keyword evidence="5" id="KW-0808">Transferase</keyword>
<comment type="similarity">
    <text evidence="3">Belongs to the inositol monophosphatase superfamily.</text>
</comment>
<evidence type="ECO:0000256" key="9">
    <source>
        <dbReference type="ARBA" id="ARBA00022801"/>
    </source>
</evidence>
<feature type="binding site" evidence="17">
    <location>
        <position position="804"/>
    </location>
    <ligand>
        <name>Mg(2+)</name>
        <dbReference type="ChEBI" id="CHEBI:18420"/>
        <label>1</label>
        <note>catalytic</note>
    </ligand>
</feature>
<evidence type="ECO:0000256" key="2">
    <source>
        <dbReference type="ARBA" id="ARBA00005926"/>
    </source>
</evidence>
<dbReference type="Gene3D" id="3.30.540.10">
    <property type="entry name" value="Fructose-1,6-Bisphosphatase, subunit A, domain 1"/>
    <property type="match status" value="1"/>
</dbReference>
<evidence type="ECO:0000256" key="10">
    <source>
        <dbReference type="ARBA" id="ARBA00022840"/>
    </source>
</evidence>
<comment type="catalytic activity">
    <reaction evidence="14">
        <text>3'-phosphoadenylyl sulfate + H2O = adenosine 5'-phosphosulfate + phosphate</text>
        <dbReference type="Rhea" id="RHEA:77639"/>
        <dbReference type="ChEBI" id="CHEBI:15377"/>
        <dbReference type="ChEBI" id="CHEBI:43474"/>
        <dbReference type="ChEBI" id="CHEBI:58243"/>
        <dbReference type="ChEBI" id="CHEBI:58339"/>
        <dbReference type="EC" id="3.1.3.7"/>
    </reaction>
    <physiologicalReaction direction="left-to-right" evidence="14">
        <dbReference type="Rhea" id="RHEA:77640"/>
    </physiologicalReaction>
</comment>
<feature type="binding site" evidence="18">
    <location>
        <position position="105"/>
    </location>
    <ligand>
        <name>ATP</name>
        <dbReference type="ChEBI" id="CHEBI:30616"/>
    </ligand>
</feature>
<protein>
    <recommendedName>
        <fullName evidence="20">Protein kinase domain-containing protein</fullName>
    </recommendedName>
</protein>
<dbReference type="Gene3D" id="1.10.510.10">
    <property type="entry name" value="Transferase(Phosphotransferase) domain 1"/>
    <property type="match status" value="1"/>
</dbReference>
<dbReference type="InterPro" id="IPR000719">
    <property type="entry name" value="Prot_kinase_dom"/>
</dbReference>
<keyword evidence="8" id="KW-0418">Kinase</keyword>
<feature type="binding site" evidence="17">
    <location>
        <position position="588"/>
    </location>
    <ligand>
        <name>Mg(2+)</name>
        <dbReference type="ChEBI" id="CHEBI:18420"/>
        <label>1</label>
        <note>catalytic</note>
    </ligand>
</feature>
<dbReference type="PANTHER" id="PTHR43200">
    <property type="entry name" value="PHOSPHATASE"/>
    <property type="match status" value="1"/>
</dbReference>
<dbReference type="InterPro" id="IPR000760">
    <property type="entry name" value="Inositol_monophosphatase-like"/>
</dbReference>
<dbReference type="InterPro" id="IPR011009">
    <property type="entry name" value="Kinase-like_dom_sf"/>
</dbReference>
<evidence type="ECO:0000256" key="6">
    <source>
        <dbReference type="ARBA" id="ARBA00022723"/>
    </source>
</evidence>
<keyword evidence="4" id="KW-0723">Serine/threonine-protein kinase</keyword>
<comment type="catalytic activity">
    <reaction evidence="12">
        <text>adenosine 2',5'-bisphosphate + H2O = AMP + phosphate</text>
        <dbReference type="Rhea" id="RHEA:77643"/>
        <dbReference type="ChEBI" id="CHEBI:15377"/>
        <dbReference type="ChEBI" id="CHEBI:43474"/>
        <dbReference type="ChEBI" id="CHEBI:194156"/>
        <dbReference type="ChEBI" id="CHEBI:456215"/>
        <dbReference type="EC" id="3.1.3.7"/>
    </reaction>
    <physiologicalReaction direction="left-to-right" evidence="12">
        <dbReference type="Rhea" id="RHEA:77644"/>
    </physiologicalReaction>
</comment>
<feature type="compositionally biased region" description="Low complexity" evidence="19">
    <location>
        <begin position="452"/>
        <end position="475"/>
    </location>
</feature>
<evidence type="ECO:0000256" key="8">
    <source>
        <dbReference type="ARBA" id="ARBA00022777"/>
    </source>
</evidence>
<comment type="catalytic activity">
    <reaction evidence="15">
        <text>L-threonyl-[protein] + ATP = O-phospho-L-threonyl-[protein] + ADP + H(+)</text>
        <dbReference type="Rhea" id="RHEA:46608"/>
        <dbReference type="Rhea" id="RHEA-COMP:11060"/>
        <dbReference type="Rhea" id="RHEA-COMP:11605"/>
        <dbReference type="ChEBI" id="CHEBI:15378"/>
        <dbReference type="ChEBI" id="CHEBI:30013"/>
        <dbReference type="ChEBI" id="CHEBI:30616"/>
        <dbReference type="ChEBI" id="CHEBI:61977"/>
        <dbReference type="ChEBI" id="CHEBI:456216"/>
        <dbReference type="EC" id="2.7.11.1"/>
    </reaction>
</comment>
<evidence type="ECO:0000256" key="7">
    <source>
        <dbReference type="ARBA" id="ARBA00022741"/>
    </source>
</evidence>
<dbReference type="SUPFAM" id="SSF56112">
    <property type="entry name" value="Protein kinase-like (PK-like)"/>
    <property type="match status" value="1"/>
</dbReference>
<dbReference type="GO" id="GO:0000103">
    <property type="term" value="P:sulfate assimilation"/>
    <property type="evidence" value="ECO:0007669"/>
    <property type="project" value="TreeGrafter"/>
</dbReference>
<comment type="catalytic activity">
    <reaction evidence="13">
        <text>adenosine 3',5'-bisphosphate + H2O = AMP + phosphate</text>
        <dbReference type="Rhea" id="RHEA:10040"/>
        <dbReference type="ChEBI" id="CHEBI:15377"/>
        <dbReference type="ChEBI" id="CHEBI:43474"/>
        <dbReference type="ChEBI" id="CHEBI:58343"/>
        <dbReference type="ChEBI" id="CHEBI:456215"/>
        <dbReference type="EC" id="3.1.3.7"/>
    </reaction>
    <physiologicalReaction direction="left-to-right" evidence="13">
        <dbReference type="Rhea" id="RHEA:10041"/>
    </physiologicalReaction>
</comment>
<dbReference type="PROSITE" id="PS00107">
    <property type="entry name" value="PROTEIN_KINASE_ATP"/>
    <property type="match status" value="1"/>
</dbReference>
<dbReference type="InterPro" id="IPR051090">
    <property type="entry name" value="Inositol_monoP_superfamily"/>
</dbReference>
<dbReference type="InterPro" id="IPR008271">
    <property type="entry name" value="Ser/Thr_kinase_AS"/>
</dbReference>
<sequence>MSTRPNHSSPAAAAALAASNNMTNANGYQQNPSTTAQYSSASAPPPMQAQAPAMAQQQQMQQNSSSSSSQVVGLHYKIGKKIGEGSFGVIFEGTNLINGIPVAIKFEPRKTEAPQLRDEYRTYKHLNGVKGIPSAYYFGQEGLHNILVIDLLGPSLEDLFDWCGRKFSVKTVVQVAVQMITLIQSVHERDLIYRDIKPDNFLIGRHGLPDENSVHLVDFGMAKQYRDPRTKQHIPYREKKSLSGTARYMSVNTHLGREQSRRDDLEALGHVFFYFLRGQLPWQGLKAPTNKQKYEKIGEKKRTTPVLDLCHGFPRQFAQYLDYVRNLQFDAEPDYEGYRKLLLSVLDDIGDVADGHYDWMDLNGGRGWDATINKKPNLHGYGHPNPPGDRHRHSQQRRPRNTQQPTGSGAAGTQALPSSALPGQVYRTHDTQSGDRPLPNLPDKSGRFSPANQGSPLAQQQGQQYQYQNIQQQPQAISEPIKAQPGAGKQETASKKSSKGFFAKLFGCCFPEKLFMGLFKMSAYLKETYIAQLAVQRATLLTQKVAVEHLKGVSKEDHSPVTIGDFGAQAIIINSILKNFPGDEVVGEEDSKLIKEKCLGENILSQVQYVQEQDSSNNDSLGVIEDSDTLCDIIDKGQSNGGSSGRIWALDPIDGTKGFLRGDQYAVCLALMVDGVVQVGVIGCPNLPHQLNDSNSPVGGLFTAVKGAGSYFQDLKSDLVYPFTRSMRIQVNNSLPVEQARVLEGVEKGHSSHNLQSLIKQDLNIQSKSVNLDSQVKYCALAKGDAEIYLRLPKDPAYREKIWDHAAGTLLVHESGGKVTDIYGSPLDFSHGRTLDSQGVIAATTNVHGHIIKAIKRIIGEKGEKLEEYCK</sequence>
<feature type="binding site" evidence="17">
    <location>
        <position position="654"/>
    </location>
    <ligand>
        <name>Mg(2+)</name>
        <dbReference type="ChEBI" id="CHEBI:18420"/>
        <label>1</label>
        <note>catalytic</note>
    </ligand>
</feature>
<evidence type="ECO:0000256" key="11">
    <source>
        <dbReference type="ARBA" id="ARBA00022842"/>
    </source>
</evidence>
<organism evidence="21 22">
    <name type="scientific">Ogataea polymorpha</name>
    <dbReference type="NCBI Taxonomy" id="460523"/>
    <lineage>
        <taxon>Eukaryota</taxon>
        <taxon>Fungi</taxon>
        <taxon>Dikarya</taxon>
        <taxon>Ascomycota</taxon>
        <taxon>Saccharomycotina</taxon>
        <taxon>Pichiomycetes</taxon>
        <taxon>Pichiales</taxon>
        <taxon>Pichiaceae</taxon>
        <taxon>Ogataea</taxon>
    </lineage>
</organism>
<dbReference type="PROSITE" id="PS00108">
    <property type="entry name" value="PROTEIN_KINASE_ST"/>
    <property type="match status" value="1"/>
</dbReference>
<evidence type="ECO:0000256" key="13">
    <source>
        <dbReference type="ARBA" id="ARBA00044479"/>
    </source>
</evidence>
<reference evidence="21" key="1">
    <citation type="journal article" date="2021" name="Open Biol.">
        <title>Shared evolutionary footprints suggest mitochondrial oxidative damage underlies multiple complex I losses in fungi.</title>
        <authorList>
            <person name="Schikora-Tamarit M.A."/>
            <person name="Marcet-Houben M."/>
            <person name="Nosek J."/>
            <person name="Gabaldon T."/>
        </authorList>
    </citation>
    <scope>NUCLEOTIDE SEQUENCE</scope>
    <source>
        <strain evidence="21">NCAIM Y.01608</strain>
    </source>
</reference>
<evidence type="ECO:0000256" key="3">
    <source>
        <dbReference type="ARBA" id="ARBA00009759"/>
    </source>
</evidence>
<dbReference type="AlphaFoldDB" id="A0A9P8PE45"/>
<name>A0A9P8PE45_9ASCO</name>
<dbReference type="CDD" id="cd01517">
    <property type="entry name" value="PAP_phosphatase"/>
    <property type="match status" value="1"/>
</dbReference>
<dbReference type="PROSITE" id="PS00630">
    <property type="entry name" value="IMP_2"/>
    <property type="match status" value="1"/>
</dbReference>
<dbReference type="NCBIfam" id="TIGR01330">
    <property type="entry name" value="bisphos_HAL2"/>
    <property type="match status" value="1"/>
</dbReference>
<feature type="domain" description="Protein kinase" evidence="20">
    <location>
        <begin position="76"/>
        <end position="346"/>
    </location>
</feature>
<dbReference type="FunFam" id="3.40.190.80:FF:000003">
    <property type="entry name" value="PAP-specific phosphatase HAL2-like"/>
    <property type="match status" value="1"/>
</dbReference>
<evidence type="ECO:0000256" key="5">
    <source>
        <dbReference type="ARBA" id="ARBA00022679"/>
    </source>
</evidence>
<dbReference type="GO" id="GO:0005524">
    <property type="term" value="F:ATP binding"/>
    <property type="evidence" value="ECO:0007669"/>
    <property type="project" value="UniProtKB-UniRule"/>
</dbReference>
<dbReference type="CDD" id="cd14127">
    <property type="entry name" value="STKc_CK1_fungal"/>
    <property type="match status" value="1"/>
</dbReference>
<dbReference type="InterPro" id="IPR006239">
    <property type="entry name" value="DPNP"/>
</dbReference>
<evidence type="ECO:0000256" key="4">
    <source>
        <dbReference type="ARBA" id="ARBA00022527"/>
    </source>
</evidence>
<dbReference type="GO" id="GO:0008441">
    <property type="term" value="F:3'(2'),5'-bisphosphate nucleotidase activity"/>
    <property type="evidence" value="ECO:0007669"/>
    <property type="project" value="UniProtKB-EC"/>
</dbReference>
<accession>A0A9P8PE45</accession>
<dbReference type="PANTHER" id="PTHR43200:SF6">
    <property type="entry name" value="3'(2'),5'-BISPHOSPHATE NUCLEOTIDASE"/>
    <property type="match status" value="1"/>
</dbReference>
<keyword evidence="22" id="KW-1185">Reference proteome</keyword>
<dbReference type="SUPFAM" id="SSF56655">
    <property type="entry name" value="Carbohydrate phosphatase"/>
    <property type="match status" value="1"/>
</dbReference>
<reference evidence="21" key="2">
    <citation type="submission" date="2021-01" db="EMBL/GenBank/DDBJ databases">
        <authorList>
            <person name="Schikora-Tamarit M.A."/>
        </authorList>
    </citation>
    <scope>NUCLEOTIDE SEQUENCE</scope>
    <source>
        <strain evidence="21">NCAIM Y.01608</strain>
    </source>
</reference>
<dbReference type="GO" id="GO:0000324">
    <property type="term" value="C:fungal-type vacuole"/>
    <property type="evidence" value="ECO:0007669"/>
    <property type="project" value="UniProtKB-ARBA"/>
</dbReference>
<keyword evidence="10 18" id="KW-0067">ATP-binding</keyword>
<evidence type="ECO:0000313" key="21">
    <source>
        <dbReference type="EMBL" id="KAH3669789.1"/>
    </source>
</evidence>
<dbReference type="Pfam" id="PF00069">
    <property type="entry name" value="Pkinase"/>
    <property type="match status" value="1"/>
</dbReference>
<dbReference type="GO" id="GO:0046872">
    <property type="term" value="F:metal ion binding"/>
    <property type="evidence" value="ECO:0007669"/>
    <property type="project" value="UniProtKB-KW"/>
</dbReference>
<keyword evidence="7 18" id="KW-0547">Nucleotide-binding</keyword>
<dbReference type="GO" id="GO:0004674">
    <property type="term" value="F:protein serine/threonine kinase activity"/>
    <property type="evidence" value="ECO:0007669"/>
    <property type="project" value="UniProtKB-KW"/>
</dbReference>
<evidence type="ECO:0000256" key="19">
    <source>
        <dbReference type="SAM" id="MobiDB-lite"/>
    </source>
</evidence>
<evidence type="ECO:0000256" key="12">
    <source>
        <dbReference type="ARBA" id="ARBA00044466"/>
    </source>
</evidence>
<comment type="caution">
    <text evidence="21">The sequence shown here is derived from an EMBL/GenBank/DDBJ whole genome shotgun (WGS) entry which is preliminary data.</text>
</comment>
<keyword evidence="11 17" id="KW-0460">Magnesium</keyword>
<dbReference type="FunFam" id="1.10.510.10:FF:000160">
    <property type="entry name" value="Casein kinase I 1"/>
    <property type="match status" value="1"/>
</dbReference>
<dbReference type="PROSITE" id="PS00629">
    <property type="entry name" value="IMP_1"/>
    <property type="match status" value="1"/>
</dbReference>
<feature type="compositionally biased region" description="Basic residues" evidence="19">
    <location>
        <begin position="390"/>
        <end position="400"/>
    </location>
</feature>
<proteinExistence type="inferred from homology"/>
<feature type="binding site" evidence="17">
    <location>
        <position position="651"/>
    </location>
    <ligand>
        <name>Mg(2+)</name>
        <dbReference type="ChEBI" id="CHEBI:18420"/>
        <label>1</label>
        <note>catalytic</note>
    </ligand>
</feature>
<dbReference type="PRINTS" id="PR00377">
    <property type="entry name" value="IMPHPHTASES"/>
</dbReference>
<evidence type="ECO:0000256" key="18">
    <source>
        <dbReference type="PROSITE-ProRule" id="PRU10141"/>
    </source>
</evidence>
<evidence type="ECO:0000256" key="14">
    <source>
        <dbReference type="ARBA" id="ARBA00044484"/>
    </source>
</evidence>
<feature type="region of interest" description="Disordered" evidence="19">
    <location>
        <begin position="371"/>
        <end position="475"/>
    </location>
</feature>
<feature type="binding site" evidence="17">
    <location>
        <position position="653"/>
    </location>
    <ligand>
        <name>Mg(2+)</name>
        <dbReference type="ChEBI" id="CHEBI:18420"/>
        <label>1</label>
        <note>catalytic</note>
    </ligand>
</feature>
<comment type="catalytic activity">
    <reaction evidence="16">
        <text>L-seryl-[protein] + ATP = O-phospho-L-seryl-[protein] + ADP + H(+)</text>
        <dbReference type="Rhea" id="RHEA:17989"/>
        <dbReference type="Rhea" id="RHEA-COMP:9863"/>
        <dbReference type="Rhea" id="RHEA-COMP:11604"/>
        <dbReference type="ChEBI" id="CHEBI:15378"/>
        <dbReference type="ChEBI" id="CHEBI:29999"/>
        <dbReference type="ChEBI" id="CHEBI:30616"/>
        <dbReference type="ChEBI" id="CHEBI:83421"/>
        <dbReference type="ChEBI" id="CHEBI:456216"/>
        <dbReference type="EC" id="2.7.11.1"/>
    </reaction>
</comment>
<evidence type="ECO:0000259" key="20">
    <source>
        <dbReference type="PROSITE" id="PS50011"/>
    </source>
</evidence>
<dbReference type="SMART" id="SM00220">
    <property type="entry name" value="S_TKc"/>
    <property type="match status" value="1"/>
</dbReference>
<dbReference type="EMBL" id="JAEUBD010000983">
    <property type="protein sequence ID" value="KAH3669789.1"/>
    <property type="molecule type" value="Genomic_DNA"/>
</dbReference>
<comment type="cofactor">
    <cofactor evidence="1 17">
        <name>Mg(2+)</name>
        <dbReference type="ChEBI" id="CHEBI:18420"/>
    </cofactor>
</comment>
<dbReference type="PROSITE" id="PS50011">
    <property type="entry name" value="PROTEIN_KINASE_DOM"/>
    <property type="match status" value="1"/>
</dbReference>
<dbReference type="GO" id="GO:0030447">
    <property type="term" value="P:filamentous growth"/>
    <property type="evidence" value="ECO:0007669"/>
    <property type="project" value="UniProtKB-ARBA"/>
</dbReference>
<keyword evidence="6 17" id="KW-0479">Metal-binding</keyword>
<dbReference type="Proteomes" id="UP000788993">
    <property type="component" value="Unassembled WGS sequence"/>
</dbReference>
<dbReference type="InterPro" id="IPR020583">
    <property type="entry name" value="Inositol_monoP_metal-BS"/>
</dbReference>
<comment type="similarity">
    <text evidence="2">Belongs to the protein kinase superfamily. CK1 Ser/Thr protein kinase family. Casein kinase I subfamily.</text>
</comment>
<evidence type="ECO:0000256" key="1">
    <source>
        <dbReference type="ARBA" id="ARBA00001946"/>
    </source>
</evidence>
<evidence type="ECO:0000256" key="16">
    <source>
        <dbReference type="ARBA" id="ARBA00048679"/>
    </source>
</evidence>
<dbReference type="InterPro" id="IPR017441">
    <property type="entry name" value="Protein_kinase_ATP_BS"/>
</dbReference>
<dbReference type="FunFam" id="3.30.200.20:FF:000538">
    <property type="entry name" value="Putative Casein kinase I"/>
    <property type="match status" value="1"/>
</dbReference>